<dbReference type="HOGENOM" id="CLU_1745849_0_0_11"/>
<dbReference type="PANTHER" id="PTHR43881">
    <property type="entry name" value="GAMMA-GLUTAMYLTRANSPEPTIDASE (AFU_ORTHOLOGUE AFUA_4G13580)"/>
    <property type="match status" value="1"/>
</dbReference>
<reference evidence="1 2" key="1">
    <citation type="journal article" date="2010" name="Cell Res.">
        <title>Complete genome sequence of the rifamycin SV-producing Amycolatopsis mediterranei U32 revealed its genetic characteristics in phylogeny and metabolism.</title>
        <authorList>
            <person name="Zhao W."/>
            <person name="Zhong Y."/>
            <person name="Yuan H."/>
            <person name="Wang J."/>
            <person name="Zheng H."/>
            <person name="Wang Y."/>
            <person name="Cen X."/>
            <person name="Xu F."/>
            <person name="Bai J."/>
            <person name="Han X."/>
            <person name="Lu G."/>
            <person name="Zhu Y."/>
            <person name="Shao Z."/>
            <person name="Yan H."/>
            <person name="Li C."/>
            <person name="Peng N."/>
            <person name="Zhang Z."/>
            <person name="Zhang Y."/>
            <person name="Lin W."/>
            <person name="Fan Y."/>
            <person name="Qin Z."/>
            <person name="Hu Y."/>
            <person name="Zhu B."/>
            <person name="Wang S."/>
            <person name="Ding X."/>
            <person name="Zhao G.P."/>
        </authorList>
    </citation>
    <scope>NUCLEOTIDE SEQUENCE [LARGE SCALE GENOMIC DNA]</scope>
    <source>
        <strain evidence="2">U-32</strain>
    </source>
</reference>
<sequence length="149" mass="15423">MLMRPETAGPRGAVATTHWPATQAGMAVLDRGGNAFDAAAAAAFVQQVVEPHLNGPGGDVPIMVHRPGEGVRVICGQGPMPAATTRDRFRDLGLDSVPGSGLLAACVPGAVGAWLRLLSEYGTLRLGEVLAPALHYAEYGHPLLPKAAR</sequence>
<accession>A0A0H3DAK7</accession>
<dbReference type="OrthoDB" id="9781342at2"/>
<dbReference type="SUPFAM" id="SSF56235">
    <property type="entry name" value="N-terminal nucleophile aminohydrolases (Ntn hydrolases)"/>
    <property type="match status" value="1"/>
</dbReference>
<dbReference type="AlphaFoldDB" id="A0A0H3DAK7"/>
<dbReference type="PRINTS" id="PR01210">
    <property type="entry name" value="GGTRANSPTASE"/>
</dbReference>
<dbReference type="InterPro" id="IPR029055">
    <property type="entry name" value="Ntn_hydrolases_N"/>
</dbReference>
<dbReference type="PANTHER" id="PTHR43881:SF1">
    <property type="entry name" value="GAMMA-GLUTAMYLTRANSPEPTIDASE (AFU_ORTHOLOGUE AFUA_4G13580)"/>
    <property type="match status" value="1"/>
</dbReference>
<gene>
    <name evidence="1" type="ordered locus">AMED_5529</name>
</gene>
<evidence type="ECO:0000313" key="1">
    <source>
        <dbReference type="EMBL" id="ADJ47287.1"/>
    </source>
</evidence>
<dbReference type="Pfam" id="PF01019">
    <property type="entry name" value="G_glu_transpept"/>
    <property type="match status" value="1"/>
</dbReference>
<protein>
    <submittedName>
        <fullName evidence="1">Gamma-glutamyltranspeptidase remnant</fullName>
    </submittedName>
</protein>
<dbReference type="InterPro" id="IPR052896">
    <property type="entry name" value="GGT-like_enzyme"/>
</dbReference>
<dbReference type="EMBL" id="CP002000">
    <property type="protein sequence ID" value="ADJ47287.1"/>
    <property type="molecule type" value="Genomic_DNA"/>
</dbReference>
<dbReference type="eggNOG" id="COG0405">
    <property type="taxonomic scope" value="Bacteria"/>
</dbReference>
<dbReference type="KEGG" id="amd:AMED_5529"/>
<proteinExistence type="predicted"/>
<organism evidence="1 2">
    <name type="scientific">Amycolatopsis mediterranei (strain U-32)</name>
    <dbReference type="NCBI Taxonomy" id="749927"/>
    <lineage>
        <taxon>Bacteria</taxon>
        <taxon>Bacillati</taxon>
        <taxon>Actinomycetota</taxon>
        <taxon>Actinomycetes</taxon>
        <taxon>Pseudonocardiales</taxon>
        <taxon>Pseudonocardiaceae</taxon>
        <taxon>Amycolatopsis</taxon>
    </lineage>
</organism>
<dbReference type="Proteomes" id="UP000000328">
    <property type="component" value="Chromosome"/>
</dbReference>
<dbReference type="PATRIC" id="fig|749927.5.peg.5734"/>
<evidence type="ECO:0000313" key="2">
    <source>
        <dbReference type="Proteomes" id="UP000000328"/>
    </source>
</evidence>
<name>A0A0H3DAK7_AMYMU</name>